<evidence type="ECO:0000313" key="4">
    <source>
        <dbReference type="Proteomes" id="UP000054023"/>
    </source>
</evidence>
<gene>
    <name evidence="2" type="ORF">AVL63_11480</name>
    <name evidence="3" type="ORF">HNR24_001907</name>
</gene>
<organism evidence="2 4">
    <name type="scientific">Nesterenkonia jeotgali</name>
    <dbReference type="NCBI Taxonomy" id="317018"/>
    <lineage>
        <taxon>Bacteria</taxon>
        <taxon>Bacillati</taxon>
        <taxon>Actinomycetota</taxon>
        <taxon>Actinomycetes</taxon>
        <taxon>Micrococcales</taxon>
        <taxon>Micrococcaceae</taxon>
        <taxon>Nesterenkonia</taxon>
    </lineage>
</organism>
<dbReference type="RefSeq" id="WP_058887944.1">
    <property type="nucleotide sequence ID" value="NZ_BAAAKT010000004.1"/>
</dbReference>
<reference evidence="4" key="2">
    <citation type="submission" date="2015-12" db="EMBL/GenBank/DDBJ databases">
        <authorList>
            <person name="Nair G.R."/>
            <person name="Kaur G."/>
            <person name="Mayilraj S."/>
        </authorList>
    </citation>
    <scope>NUCLEOTIDE SEQUENCE [LARGE SCALE GENOMIC DNA]</scope>
    <source>
        <strain evidence="4">CD08_7</strain>
    </source>
</reference>
<proteinExistence type="predicted"/>
<feature type="region of interest" description="Disordered" evidence="1">
    <location>
        <begin position="1"/>
        <end position="38"/>
    </location>
</feature>
<sequence>MSEITGGAAQDGGAPQDGGETQGLEAPRDSAGHSDRSALEAAVVESVSSVPGVARLVPSFRQVLTAAAQRLLKADATPATGVDIVREPAGVVVYVDLYTDGSRPAGVVVDDVNAAIQSLMHQELPAGAGAEAVQVRVRVMGVSDAR</sequence>
<evidence type="ECO:0000313" key="2">
    <source>
        <dbReference type="EMBL" id="KUG59711.1"/>
    </source>
</evidence>
<name>A0A0W8II48_9MICC</name>
<dbReference type="EMBL" id="LQBM01000002">
    <property type="protein sequence ID" value="KUG59711.1"/>
    <property type="molecule type" value="Genomic_DNA"/>
</dbReference>
<reference evidence="3 5" key="3">
    <citation type="submission" date="2020-08" db="EMBL/GenBank/DDBJ databases">
        <title>Sequencing the genomes of 1000 actinobacteria strains.</title>
        <authorList>
            <person name="Klenk H.-P."/>
        </authorList>
    </citation>
    <scope>NUCLEOTIDE SEQUENCE [LARGE SCALE GENOMIC DNA]</scope>
    <source>
        <strain evidence="3 5">DSM 19081</strain>
    </source>
</reference>
<evidence type="ECO:0000313" key="5">
    <source>
        <dbReference type="Proteomes" id="UP000546252"/>
    </source>
</evidence>
<protein>
    <submittedName>
        <fullName evidence="3">Putative alkaline shock family protein YloU</fullName>
    </submittedName>
</protein>
<dbReference type="EMBL" id="JACJIH010000001">
    <property type="protein sequence ID" value="MBA8921974.1"/>
    <property type="molecule type" value="Genomic_DNA"/>
</dbReference>
<dbReference type="OrthoDB" id="9871025at2"/>
<dbReference type="Proteomes" id="UP000054023">
    <property type="component" value="Unassembled WGS sequence"/>
</dbReference>
<comment type="caution">
    <text evidence="2">The sequence shown here is derived from an EMBL/GenBank/DDBJ whole genome shotgun (WGS) entry which is preliminary data.</text>
</comment>
<evidence type="ECO:0000256" key="1">
    <source>
        <dbReference type="SAM" id="MobiDB-lite"/>
    </source>
</evidence>
<feature type="compositionally biased region" description="Low complexity" evidence="1">
    <location>
        <begin position="1"/>
        <end position="19"/>
    </location>
</feature>
<dbReference type="AlphaFoldDB" id="A0A0W8II48"/>
<accession>A0A0W8II48</accession>
<dbReference type="Proteomes" id="UP000546252">
    <property type="component" value="Unassembled WGS sequence"/>
</dbReference>
<feature type="compositionally biased region" description="Basic and acidic residues" evidence="1">
    <location>
        <begin position="26"/>
        <end position="38"/>
    </location>
</feature>
<dbReference type="STRING" id="317018.AVL63_11480"/>
<evidence type="ECO:0000313" key="3">
    <source>
        <dbReference type="EMBL" id="MBA8921974.1"/>
    </source>
</evidence>
<keyword evidence="4" id="KW-1185">Reference proteome</keyword>
<reference evidence="2" key="1">
    <citation type="submission" date="2015-12" db="EMBL/GenBank/DDBJ databases">
        <authorList>
            <person name="Shamseldin A."/>
            <person name="Moawad H."/>
            <person name="Abd El-Rahim W.M."/>
            <person name="Sadowsky M.J."/>
        </authorList>
    </citation>
    <scope>NUCLEOTIDE SEQUENCE [LARGE SCALE GENOMIC DNA]</scope>
    <source>
        <strain evidence="2">CD08_7</strain>
    </source>
</reference>